<dbReference type="Gene3D" id="3.30.9.10">
    <property type="entry name" value="D-Amino Acid Oxidase, subunit A, domain 2"/>
    <property type="match status" value="1"/>
</dbReference>
<keyword evidence="4" id="KW-1185">Reference proteome</keyword>
<feature type="domain" description="FAD dependent oxidoreductase" evidence="2">
    <location>
        <begin position="3"/>
        <end position="334"/>
    </location>
</feature>
<evidence type="ECO:0000313" key="3">
    <source>
        <dbReference type="EMBL" id="PTX54337.1"/>
    </source>
</evidence>
<dbReference type="AlphaFoldDB" id="A0A2T6BE48"/>
<dbReference type="OrthoDB" id="7421214at2"/>
<dbReference type="InterPro" id="IPR036188">
    <property type="entry name" value="FAD/NAD-bd_sf"/>
</dbReference>
<dbReference type="PANTHER" id="PTHR13847:SF287">
    <property type="entry name" value="FAD-DEPENDENT OXIDOREDUCTASE DOMAIN-CONTAINING PROTEIN 1"/>
    <property type="match status" value="1"/>
</dbReference>
<evidence type="ECO:0000256" key="1">
    <source>
        <dbReference type="ARBA" id="ARBA00023002"/>
    </source>
</evidence>
<dbReference type="Pfam" id="PF01266">
    <property type="entry name" value="DAO"/>
    <property type="match status" value="1"/>
</dbReference>
<dbReference type="EMBL" id="QBKS01000002">
    <property type="protein sequence ID" value="PTX54337.1"/>
    <property type="molecule type" value="Genomic_DNA"/>
</dbReference>
<dbReference type="GO" id="GO:0016491">
    <property type="term" value="F:oxidoreductase activity"/>
    <property type="evidence" value="ECO:0007669"/>
    <property type="project" value="UniProtKB-KW"/>
</dbReference>
<proteinExistence type="predicted"/>
<dbReference type="RefSeq" id="WP_107846685.1">
    <property type="nucleotide sequence ID" value="NZ_QBKS01000002.1"/>
</dbReference>
<comment type="caution">
    <text evidence="3">The sequence shown here is derived from an EMBL/GenBank/DDBJ whole genome shotgun (WGS) entry which is preliminary data.</text>
</comment>
<dbReference type="Proteomes" id="UP000243978">
    <property type="component" value="Unassembled WGS sequence"/>
</dbReference>
<accession>A0A2T6BE48</accession>
<dbReference type="InterPro" id="IPR006076">
    <property type="entry name" value="FAD-dep_OxRdtase"/>
</dbReference>
<dbReference type="GO" id="GO:0005737">
    <property type="term" value="C:cytoplasm"/>
    <property type="evidence" value="ECO:0007669"/>
    <property type="project" value="TreeGrafter"/>
</dbReference>
<name>A0A2T6BE48_9RHOB</name>
<dbReference type="PANTHER" id="PTHR13847">
    <property type="entry name" value="SARCOSINE DEHYDROGENASE-RELATED"/>
    <property type="match status" value="1"/>
</dbReference>
<reference evidence="3 4" key="1">
    <citation type="submission" date="2018-04" db="EMBL/GenBank/DDBJ databases">
        <title>Genomic Encyclopedia of Archaeal and Bacterial Type Strains, Phase II (KMG-II): from individual species to whole genera.</title>
        <authorList>
            <person name="Goeker M."/>
        </authorList>
    </citation>
    <scope>NUCLEOTIDE SEQUENCE [LARGE SCALE GENOMIC DNA]</scope>
    <source>
        <strain evidence="3 4">DSM 100977</strain>
    </source>
</reference>
<dbReference type="Gene3D" id="3.50.50.60">
    <property type="entry name" value="FAD/NAD(P)-binding domain"/>
    <property type="match status" value="1"/>
</dbReference>
<gene>
    <name evidence="3" type="ORF">C8N43_3151</name>
</gene>
<evidence type="ECO:0000259" key="2">
    <source>
        <dbReference type="Pfam" id="PF01266"/>
    </source>
</evidence>
<keyword evidence="1" id="KW-0560">Oxidoreductase</keyword>
<protein>
    <submittedName>
        <fullName evidence="3">Glycine/D-amino acid oxidase-like deaminating enzyme</fullName>
    </submittedName>
</protein>
<evidence type="ECO:0000313" key="4">
    <source>
        <dbReference type="Proteomes" id="UP000243978"/>
    </source>
</evidence>
<sequence length="356" mass="37898">MIDFLVIGGGVAGLSAAAKLSEHGAVTVLERESNVGYHASGRSAAMFEETYGLPSTIALNRASKHWHLDVAGARGTPRGLMLLGSDGNEDAFAHDMKAMAMARMGFDEARGLIPVLNPDTVTQTAYHAEAWDIDTDAVLQRFIKIIRGNGGQVVTDAAVTAIAGTAQGWQVTAGETYNTRQIVNAAGAWADEVAKLAQVHPIGLQPMRRSMARVAAPEGHNPAKWPMLFGPGETWYAKPDAGALLISPADEEPVAPMDAWAEDMTLAEGIARYEAHVTTSVTRMLSNWAGLRSFSPDRNLCLGASERPGFWWCAAQGGYGFQTAPAASQLIADLITGAPSELDRDTIAALDPARFR</sequence>
<dbReference type="SUPFAM" id="SSF51905">
    <property type="entry name" value="FAD/NAD(P)-binding domain"/>
    <property type="match status" value="1"/>
</dbReference>
<organism evidence="3 4">
    <name type="scientific">Litoreibacter ponti</name>
    <dbReference type="NCBI Taxonomy" id="1510457"/>
    <lineage>
        <taxon>Bacteria</taxon>
        <taxon>Pseudomonadati</taxon>
        <taxon>Pseudomonadota</taxon>
        <taxon>Alphaproteobacteria</taxon>
        <taxon>Rhodobacterales</taxon>
        <taxon>Roseobacteraceae</taxon>
        <taxon>Litoreibacter</taxon>
    </lineage>
</organism>